<comment type="caution">
    <text evidence="2">The sequence shown here is derived from an EMBL/GenBank/DDBJ whole genome shotgun (WGS) entry which is preliminary data.</text>
</comment>
<sequence length="51" mass="5758">MTWVGVVLLVLGVWLALKVAGVLFKLLLWALAVFAVWWLVHPYLGLPLQPF</sequence>
<keyword evidence="1" id="KW-1133">Transmembrane helix</keyword>
<organism evidence="2 3">
    <name type="scientific">Thermomonas haemolytica</name>
    <dbReference type="NCBI Taxonomy" id="141949"/>
    <lineage>
        <taxon>Bacteria</taxon>
        <taxon>Pseudomonadati</taxon>
        <taxon>Pseudomonadota</taxon>
        <taxon>Gammaproteobacteria</taxon>
        <taxon>Lysobacterales</taxon>
        <taxon>Lysobacteraceae</taxon>
        <taxon>Thermomonas</taxon>
    </lineage>
</organism>
<dbReference type="Proteomes" id="UP000295414">
    <property type="component" value="Unassembled WGS sequence"/>
</dbReference>
<evidence type="ECO:0000256" key="1">
    <source>
        <dbReference type="SAM" id="Phobius"/>
    </source>
</evidence>
<dbReference type="EMBL" id="SMAP01000007">
    <property type="protein sequence ID" value="TCT22531.1"/>
    <property type="molecule type" value="Genomic_DNA"/>
</dbReference>
<keyword evidence="3" id="KW-1185">Reference proteome</keyword>
<keyword evidence="1" id="KW-0472">Membrane</keyword>
<dbReference type="RefSeq" id="WP_162797703.1">
    <property type="nucleotide sequence ID" value="NZ_MSZW01000022.1"/>
</dbReference>
<dbReference type="AlphaFoldDB" id="A0A4R3N2Y2"/>
<name>A0A4R3N2Y2_9GAMM</name>
<feature type="transmembrane region" description="Helical" evidence="1">
    <location>
        <begin position="28"/>
        <end position="46"/>
    </location>
</feature>
<accession>A0A4R3N2Y2</accession>
<keyword evidence="1" id="KW-0812">Transmembrane</keyword>
<evidence type="ECO:0000313" key="3">
    <source>
        <dbReference type="Proteomes" id="UP000295414"/>
    </source>
</evidence>
<reference evidence="2 3" key="1">
    <citation type="submission" date="2019-03" db="EMBL/GenBank/DDBJ databases">
        <title>Genomic Encyclopedia of Type Strains, Phase IV (KMG-IV): sequencing the most valuable type-strain genomes for metagenomic binning, comparative biology and taxonomic classification.</title>
        <authorList>
            <person name="Goeker M."/>
        </authorList>
    </citation>
    <scope>NUCLEOTIDE SEQUENCE [LARGE SCALE GENOMIC DNA]</scope>
    <source>
        <strain evidence="2 3">DSM 13605</strain>
    </source>
</reference>
<proteinExistence type="predicted"/>
<evidence type="ECO:0000313" key="2">
    <source>
        <dbReference type="EMBL" id="TCT22531.1"/>
    </source>
</evidence>
<gene>
    <name evidence="2" type="ORF">EDC34_10783</name>
</gene>
<protein>
    <submittedName>
        <fullName evidence="2">Uncharacterized protein</fullName>
    </submittedName>
</protein>